<protein>
    <submittedName>
        <fullName evidence="3">Membrane protease YdiL (CAAX protease family)</fullName>
    </submittedName>
</protein>
<comment type="caution">
    <text evidence="3">The sequence shown here is derived from an EMBL/GenBank/DDBJ whole genome shotgun (WGS) entry which is preliminary data.</text>
</comment>
<feature type="transmembrane region" description="Helical" evidence="1">
    <location>
        <begin position="198"/>
        <end position="220"/>
    </location>
</feature>
<feature type="transmembrane region" description="Helical" evidence="1">
    <location>
        <begin position="252"/>
        <end position="270"/>
    </location>
</feature>
<organism evidence="3 4">
    <name type="scientific">Planomicrobium stackebrandtii</name>
    <dbReference type="NCBI Taxonomy" id="253160"/>
    <lineage>
        <taxon>Bacteria</taxon>
        <taxon>Bacillati</taxon>
        <taxon>Bacillota</taxon>
        <taxon>Bacilli</taxon>
        <taxon>Bacillales</taxon>
        <taxon>Caryophanaceae</taxon>
        <taxon>Planomicrobium</taxon>
    </lineage>
</organism>
<dbReference type="PANTHER" id="PTHR35797">
    <property type="entry name" value="PROTEASE-RELATED"/>
    <property type="match status" value="1"/>
</dbReference>
<dbReference type="Pfam" id="PF02517">
    <property type="entry name" value="Rce1-like"/>
    <property type="match status" value="1"/>
</dbReference>
<feature type="transmembrane region" description="Helical" evidence="1">
    <location>
        <begin position="57"/>
        <end position="77"/>
    </location>
</feature>
<dbReference type="RefSeq" id="WP_308786975.1">
    <property type="nucleotide sequence ID" value="NZ_JAUSWB010000004.1"/>
</dbReference>
<feature type="transmembrane region" description="Helical" evidence="1">
    <location>
        <begin position="171"/>
        <end position="192"/>
    </location>
</feature>
<dbReference type="InterPro" id="IPR003675">
    <property type="entry name" value="Rce1/LyrA-like_dom"/>
</dbReference>
<evidence type="ECO:0000313" key="4">
    <source>
        <dbReference type="Proteomes" id="UP001241988"/>
    </source>
</evidence>
<dbReference type="GO" id="GO:0006508">
    <property type="term" value="P:proteolysis"/>
    <property type="evidence" value="ECO:0007669"/>
    <property type="project" value="UniProtKB-KW"/>
</dbReference>
<keyword evidence="3" id="KW-0645">Protease</keyword>
<dbReference type="PANTHER" id="PTHR35797:SF1">
    <property type="entry name" value="PROTEASE"/>
    <property type="match status" value="1"/>
</dbReference>
<keyword evidence="4" id="KW-1185">Reference proteome</keyword>
<feature type="transmembrane region" description="Helical" evidence="1">
    <location>
        <begin position="227"/>
        <end position="246"/>
    </location>
</feature>
<feature type="transmembrane region" description="Helical" evidence="1">
    <location>
        <begin position="97"/>
        <end position="119"/>
    </location>
</feature>
<reference evidence="3 4" key="1">
    <citation type="submission" date="2023-07" db="EMBL/GenBank/DDBJ databases">
        <title>Genomic Encyclopedia of Type Strains, Phase IV (KMG-IV): sequencing the most valuable type-strain genomes for metagenomic binning, comparative biology and taxonomic classification.</title>
        <authorList>
            <person name="Goeker M."/>
        </authorList>
    </citation>
    <scope>NUCLEOTIDE SEQUENCE [LARGE SCALE GENOMIC DNA]</scope>
    <source>
        <strain evidence="3 4">DSM 16419</strain>
    </source>
</reference>
<keyword evidence="1" id="KW-0472">Membrane</keyword>
<evidence type="ECO:0000256" key="1">
    <source>
        <dbReference type="SAM" id="Phobius"/>
    </source>
</evidence>
<keyword evidence="1" id="KW-0812">Transmembrane</keyword>
<keyword evidence="3" id="KW-0378">Hydrolase</keyword>
<dbReference type="InterPro" id="IPR042150">
    <property type="entry name" value="MmRce1-like"/>
</dbReference>
<feature type="transmembrane region" description="Helical" evidence="1">
    <location>
        <begin position="131"/>
        <end position="150"/>
    </location>
</feature>
<evidence type="ECO:0000313" key="3">
    <source>
        <dbReference type="EMBL" id="MDQ0428820.1"/>
    </source>
</evidence>
<feature type="transmembrane region" description="Helical" evidence="1">
    <location>
        <begin position="9"/>
        <end position="29"/>
    </location>
</feature>
<dbReference type="Proteomes" id="UP001241988">
    <property type="component" value="Unassembled WGS sequence"/>
</dbReference>
<evidence type="ECO:0000259" key="2">
    <source>
        <dbReference type="Pfam" id="PF02517"/>
    </source>
</evidence>
<proteinExistence type="predicted"/>
<name>A0ABU0GTY1_9BACL</name>
<dbReference type="GO" id="GO:0008233">
    <property type="term" value="F:peptidase activity"/>
    <property type="evidence" value="ECO:0007669"/>
    <property type="project" value="UniProtKB-KW"/>
</dbReference>
<keyword evidence="1" id="KW-1133">Transmembrane helix</keyword>
<accession>A0ABU0GTY1</accession>
<dbReference type="EMBL" id="JAUSWB010000004">
    <property type="protein sequence ID" value="MDQ0428820.1"/>
    <property type="molecule type" value="Genomic_DNA"/>
</dbReference>
<sequence length="283" mass="32059">MDSVAKKTLVYYSGAILFSWSFWIGTMAYSQLTGVDILYNEGFYEVLTGGVKTFQQFLVFLLFTAAAYGPLFGMFLAAGLLKKQNVQDTHQPNIGRWLLFIFLYPIILFSAALLVTWIAMGFAMDFNWPVLPLWFFPVFFLFQCLTSGVEEFGWRGYLQPLLQTRMTAEKACFRVGVLWSIWHYPVIVYMNYPQGTLVILLTLAGFTMLTIPQAYVIGWLYNSTRKVWLCVVLHAWANTVSAYLLAASPVPMLTPIAVAIGAWLLANYLVKKYGKETLSTQTG</sequence>
<feature type="domain" description="CAAX prenyl protease 2/Lysostaphin resistance protein A-like" evidence="2">
    <location>
        <begin position="133"/>
        <end position="240"/>
    </location>
</feature>
<gene>
    <name evidence="3" type="ORF">QOZ98_001647</name>
</gene>